<dbReference type="AlphaFoldDB" id="A0A914YU58"/>
<dbReference type="WBParaSite" id="PSU_v2.g21000.t1">
    <property type="protein sequence ID" value="PSU_v2.g21000.t1"/>
    <property type="gene ID" value="PSU_v2.g21000"/>
</dbReference>
<protein>
    <submittedName>
        <fullName evidence="2">Uncharacterized protein</fullName>
    </submittedName>
</protein>
<organism evidence="1 2">
    <name type="scientific">Panagrolaimus superbus</name>
    <dbReference type="NCBI Taxonomy" id="310955"/>
    <lineage>
        <taxon>Eukaryota</taxon>
        <taxon>Metazoa</taxon>
        <taxon>Ecdysozoa</taxon>
        <taxon>Nematoda</taxon>
        <taxon>Chromadorea</taxon>
        <taxon>Rhabditida</taxon>
        <taxon>Tylenchina</taxon>
        <taxon>Panagrolaimomorpha</taxon>
        <taxon>Panagrolaimoidea</taxon>
        <taxon>Panagrolaimidae</taxon>
        <taxon>Panagrolaimus</taxon>
    </lineage>
</organism>
<dbReference type="Proteomes" id="UP000887577">
    <property type="component" value="Unplaced"/>
</dbReference>
<proteinExistence type="predicted"/>
<accession>A0A914YU58</accession>
<keyword evidence="1" id="KW-1185">Reference proteome</keyword>
<evidence type="ECO:0000313" key="1">
    <source>
        <dbReference type="Proteomes" id="UP000887577"/>
    </source>
</evidence>
<sequence>MKESNLRQKFGNQMEELLDYFESTCVSQLNADGSRRAPRIPVAYWNVFMRVVNDTPKTGNSCEAWCHALKNSLPNPGIWRFFEVMKEEFTLLPLSTRFYG</sequence>
<evidence type="ECO:0000313" key="2">
    <source>
        <dbReference type="WBParaSite" id="PSU_v2.g21000.t1"/>
    </source>
</evidence>
<name>A0A914YU58_9BILA</name>
<reference evidence="2" key="1">
    <citation type="submission" date="2022-11" db="UniProtKB">
        <authorList>
            <consortium name="WormBaseParasite"/>
        </authorList>
    </citation>
    <scope>IDENTIFICATION</scope>
</reference>